<dbReference type="Proteomes" id="UP000019471">
    <property type="component" value="Unassembled WGS sequence"/>
</dbReference>
<evidence type="ECO:0000313" key="1">
    <source>
        <dbReference type="EMBL" id="EXJ76375.1"/>
    </source>
</evidence>
<reference evidence="1 2" key="1">
    <citation type="submission" date="2013-03" db="EMBL/GenBank/DDBJ databases">
        <title>The Genome Sequence of Cladophialophora psammophila CBS 110553.</title>
        <authorList>
            <consortium name="The Broad Institute Genomics Platform"/>
            <person name="Cuomo C."/>
            <person name="de Hoog S."/>
            <person name="Gorbushina A."/>
            <person name="Walker B."/>
            <person name="Young S.K."/>
            <person name="Zeng Q."/>
            <person name="Gargeya S."/>
            <person name="Fitzgerald M."/>
            <person name="Haas B."/>
            <person name="Abouelleil A."/>
            <person name="Allen A.W."/>
            <person name="Alvarado L."/>
            <person name="Arachchi H.M."/>
            <person name="Berlin A.M."/>
            <person name="Chapman S.B."/>
            <person name="Gainer-Dewar J."/>
            <person name="Goldberg J."/>
            <person name="Griggs A."/>
            <person name="Gujja S."/>
            <person name="Hansen M."/>
            <person name="Howarth C."/>
            <person name="Imamovic A."/>
            <person name="Ireland A."/>
            <person name="Larimer J."/>
            <person name="McCowan C."/>
            <person name="Murphy C."/>
            <person name="Pearson M."/>
            <person name="Poon T.W."/>
            <person name="Priest M."/>
            <person name="Roberts A."/>
            <person name="Saif S."/>
            <person name="Shea T."/>
            <person name="Sisk P."/>
            <person name="Sykes S."/>
            <person name="Wortman J."/>
            <person name="Nusbaum C."/>
            <person name="Birren B."/>
        </authorList>
    </citation>
    <scope>NUCLEOTIDE SEQUENCE [LARGE SCALE GENOMIC DNA]</scope>
    <source>
        <strain evidence="1 2">CBS 110553</strain>
    </source>
</reference>
<sequence length="138" mass="14890">MSAAYNFLWPSPLDAKLGVKGLTDSQKAAKETKQITGGKGVDVFINNAGLIAKPAAFRTLEDYYDLVEVFDKDLYDCLNINVIGAINATAAFIPLVRKGAFEKVIAISSGMGDLDFTNELDMDMAVAYSISKAAMNRV</sequence>
<proteinExistence type="predicted"/>
<evidence type="ECO:0008006" key="3">
    <source>
        <dbReference type="Google" id="ProtNLM"/>
    </source>
</evidence>
<dbReference type="PANTHER" id="PTHR45458">
    <property type="entry name" value="SHORT-CHAIN DEHYDROGENASE/REDUCTASE SDR"/>
    <property type="match status" value="1"/>
</dbReference>
<dbReference type="InterPro" id="IPR052184">
    <property type="entry name" value="SDR_enzymes"/>
</dbReference>
<accession>W9XGC3</accession>
<dbReference type="RefSeq" id="XP_007739692.1">
    <property type="nucleotide sequence ID" value="XM_007741502.1"/>
</dbReference>
<evidence type="ECO:0000313" key="2">
    <source>
        <dbReference type="Proteomes" id="UP000019471"/>
    </source>
</evidence>
<dbReference type="EMBL" id="AMGX01000001">
    <property type="protein sequence ID" value="EXJ76375.1"/>
    <property type="molecule type" value="Genomic_DNA"/>
</dbReference>
<comment type="caution">
    <text evidence="1">The sequence shown here is derived from an EMBL/GenBank/DDBJ whole genome shotgun (WGS) entry which is preliminary data.</text>
</comment>
<dbReference type="AlphaFoldDB" id="W9XGC3"/>
<dbReference type="PANTHER" id="PTHR45458:SF3">
    <property type="entry name" value="CHAIN DEHYDROGENASE (ATSC), PUTATIVE-RELATED"/>
    <property type="match status" value="1"/>
</dbReference>
<dbReference type="SUPFAM" id="SSF51735">
    <property type="entry name" value="NAD(P)-binding Rossmann-fold domains"/>
    <property type="match status" value="1"/>
</dbReference>
<dbReference type="Pfam" id="PF00106">
    <property type="entry name" value="adh_short"/>
    <property type="match status" value="1"/>
</dbReference>
<dbReference type="GO" id="GO:0016616">
    <property type="term" value="F:oxidoreductase activity, acting on the CH-OH group of donors, NAD or NADP as acceptor"/>
    <property type="evidence" value="ECO:0007669"/>
    <property type="project" value="TreeGrafter"/>
</dbReference>
<name>W9XGC3_9EURO</name>
<dbReference type="Gene3D" id="3.40.50.720">
    <property type="entry name" value="NAD(P)-binding Rossmann-like Domain"/>
    <property type="match status" value="1"/>
</dbReference>
<organism evidence="1 2">
    <name type="scientific">Cladophialophora psammophila CBS 110553</name>
    <dbReference type="NCBI Taxonomy" id="1182543"/>
    <lineage>
        <taxon>Eukaryota</taxon>
        <taxon>Fungi</taxon>
        <taxon>Dikarya</taxon>
        <taxon>Ascomycota</taxon>
        <taxon>Pezizomycotina</taxon>
        <taxon>Eurotiomycetes</taxon>
        <taxon>Chaetothyriomycetidae</taxon>
        <taxon>Chaetothyriales</taxon>
        <taxon>Herpotrichiellaceae</taxon>
        <taxon>Cladophialophora</taxon>
    </lineage>
</organism>
<dbReference type="InterPro" id="IPR036291">
    <property type="entry name" value="NAD(P)-bd_dom_sf"/>
</dbReference>
<protein>
    <recommendedName>
        <fullName evidence="3">3-oxoacyl-[acyl-carrier protein] reductase</fullName>
    </recommendedName>
</protein>
<dbReference type="OrthoDB" id="7289984at2759"/>
<dbReference type="HOGENOM" id="CLU_1855070_0_0_1"/>
<gene>
    <name evidence="1" type="ORF">A1O5_00883</name>
</gene>
<dbReference type="GeneID" id="19185619"/>
<keyword evidence="2" id="KW-1185">Reference proteome</keyword>
<dbReference type="InterPro" id="IPR002347">
    <property type="entry name" value="SDR_fam"/>
</dbReference>